<dbReference type="InterPro" id="IPR036388">
    <property type="entry name" value="WH-like_DNA-bd_sf"/>
</dbReference>
<dbReference type="SUPFAM" id="SSF46785">
    <property type="entry name" value="Winged helix' DNA-binding domain"/>
    <property type="match status" value="1"/>
</dbReference>
<gene>
    <name evidence="6" type="ORF">FAZ98_26205</name>
</gene>
<evidence type="ECO:0000256" key="3">
    <source>
        <dbReference type="ARBA" id="ARBA00023125"/>
    </source>
</evidence>
<dbReference type="AlphaFoldDB" id="A0A7Z2GNW7"/>
<dbReference type="OrthoDB" id="8849678at2"/>
<dbReference type="GO" id="GO:0003700">
    <property type="term" value="F:DNA-binding transcription factor activity"/>
    <property type="evidence" value="ECO:0007669"/>
    <property type="project" value="InterPro"/>
</dbReference>
<proteinExistence type="inferred from homology"/>
<keyword evidence="4" id="KW-0804">Transcription</keyword>
<dbReference type="GO" id="GO:0043565">
    <property type="term" value="F:sequence-specific DNA binding"/>
    <property type="evidence" value="ECO:0007669"/>
    <property type="project" value="TreeGrafter"/>
</dbReference>
<dbReference type="InterPro" id="IPR036390">
    <property type="entry name" value="WH_DNA-bd_sf"/>
</dbReference>
<protein>
    <submittedName>
        <fullName evidence="6">LysR family transcriptional regulator</fullName>
    </submittedName>
</protein>
<evidence type="ECO:0000313" key="7">
    <source>
        <dbReference type="Proteomes" id="UP000433577"/>
    </source>
</evidence>
<dbReference type="KEGG" id="pacs:FAZ98_26205"/>
<organism evidence="6 7">
    <name type="scientific">Paraburkholderia acidisoli</name>
    <dbReference type="NCBI Taxonomy" id="2571748"/>
    <lineage>
        <taxon>Bacteria</taxon>
        <taxon>Pseudomonadati</taxon>
        <taxon>Pseudomonadota</taxon>
        <taxon>Betaproteobacteria</taxon>
        <taxon>Burkholderiales</taxon>
        <taxon>Burkholderiaceae</taxon>
        <taxon>Paraburkholderia</taxon>
    </lineage>
</organism>
<dbReference type="Proteomes" id="UP000433577">
    <property type="component" value="Chromosome 3"/>
</dbReference>
<dbReference type="EMBL" id="CP046915">
    <property type="protein sequence ID" value="QGZ65266.1"/>
    <property type="molecule type" value="Genomic_DNA"/>
</dbReference>
<dbReference type="RefSeq" id="WP_158955529.1">
    <property type="nucleotide sequence ID" value="NZ_CP046915.1"/>
</dbReference>
<comment type="similarity">
    <text evidence="1">Belongs to the LysR transcriptional regulatory family.</text>
</comment>
<keyword evidence="7" id="KW-1185">Reference proteome</keyword>
<accession>A0A7Z2GNW7</accession>
<dbReference type="Pfam" id="PF03466">
    <property type="entry name" value="LysR_substrate"/>
    <property type="match status" value="1"/>
</dbReference>
<dbReference type="InterPro" id="IPR000847">
    <property type="entry name" value="LysR_HTH_N"/>
</dbReference>
<dbReference type="SUPFAM" id="SSF53850">
    <property type="entry name" value="Periplasmic binding protein-like II"/>
    <property type="match status" value="1"/>
</dbReference>
<evidence type="ECO:0000259" key="5">
    <source>
        <dbReference type="PROSITE" id="PS50931"/>
    </source>
</evidence>
<keyword evidence="2" id="KW-0805">Transcription regulation</keyword>
<dbReference type="PRINTS" id="PR00039">
    <property type="entry name" value="HTHLYSR"/>
</dbReference>
<sequence length="304" mass="33417">MNVRQIEAFRLVVLRGSMTAAAEELGTSQPGISRLIAELEASTGLQLFARNGGRIQITEAGVAFYRDVERSFVGLDMLEQSAREIRTMAGGRLRVVAAPLFALNFLPAIVEQFVQRHPQVFVSLEMRSEATMQRWVSSGHYDVGIGSVEPEAYALTSEDLYRLPLLCVLPTTHRLAGRTRIMASDLRNERLILPSYADEPRAPIDRILRAAGVDQVPAIETPYAALIVSMASRGLGIGLTNGLATMDGNPESVVFLPFEPVMYARGYILHTRLSTPKPLVQEFIGLVRASLQAAIDHLPRAHRA</sequence>
<dbReference type="Pfam" id="PF00126">
    <property type="entry name" value="HTH_1"/>
    <property type="match status" value="1"/>
</dbReference>
<dbReference type="GO" id="GO:0010628">
    <property type="term" value="P:positive regulation of gene expression"/>
    <property type="evidence" value="ECO:0007669"/>
    <property type="project" value="TreeGrafter"/>
</dbReference>
<keyword evidence="3" id="KW-0238">DNA-binding</keyword>
<dbReference type="Gene3D" id="3.40.190.290">
    <property type="match status" value="1"/>
</dbReference>
<evidence type="ECO:0000256" key="2">
    <source>
        <dbReference type="ARBA" id="ARBA00023015"/>
    </source>
</evidence>
<dbReference type="PANTHER" id="PTHR30427:SF1">
    <property type="entry name" value="TRANSCRIPTIONAL ACTIVATOR PROTEIN LYSR"/>
    <property type="match status" value="1"/>
</dbReference>
<name>A0A7Z2GNW7_9BURK</name>
<dbReference type="Gene3D" id="1.10.10.10">
    <property type="entry name" value="Winged helix-like DNA-binding domain superfamily/Winged helix DNA-binding domain"/>
    <property type="match status" value="1"/>
</dbReference>
<evidence type="ECO:0000256" key="1">
    <source>
        <dbReference type="ARBA" id="ARBA00009437"/>
    </source>
</evidence>
<dbReference type="InterPro" id="IPR005119">
    <property type="entry name" value="LysR_subst-bd"/>
</dbReference>
<dbReference type="PROSITE" id="PS50931">
    <property type="entry name" value="HTH_LYSR"/>
    <property type="match status" value="1"/>
</dbReference>
<reference evidence="6 7" key="1">
    <citation type="submission" date="2019-12" db="EMBL/GenBank/DDBJ databases">
        <title>Paraburkholderia acidiphila 7Q-K02 sp. nov and Paraburkholderia acidisoli DHF22 sp. nov., two strains isolated from forest soil.</title>
        <authorList>
            <person name="Gao Z."/>
            <person name="Qiu L."/>
        </authorList>
    </citation>
    <scope>NUCLEOTIDE SEQUENCE [LARGE SCALE GENOMIC DNA]</scope>
    <source>
        <strain evidence="6 7">DHF22</strain>
    </source>
</reference>
<dbReference type="PANTHER" id="PTHR30427">
    <property type="entry name" value="TRANSCRIPTIONAL ACTIVATOR PROTEIN LYSR"/>
    <property type="match status" value="1"/>
</dbReference>
<evidence type="ECO:0000313" key="6">
    <source>
        <dbReference type="EMBL" id="QGZ65266.1"/>
    </source>
</evidence>
<feature type="domain" description="HTH lysR-type" evidence="5">
    <location>
        <begin position="1"/>
        <end position="58"/>
    </location>
</feature>
<evidence type="ECO:0000256" key="4">
    <source>
        <dbReference type="ARBA" id="ARBA00023163"/>
    </source>
</evidence>